<dbReference type="Pfam" id="PF13454">
    <property type="entry name" value="NAD_binding_9"/>
    <property type="match status" value="1"/>
</dbReference>
<dbReference type="RefSeq" id="WP_381837935.1">
    <property type="nucleotide sequence ID" value="NZ_JBHTCF010000020.1"/>
</dbReference>
<feature type="domain" description="FAD-dependent urate hydroxylase HpyO/Asp monooxygenase CreE-like FAD/NAD(P)-binding" evidence="1">
    <location>
        <begin position="23"/>
        <end position="202"/>
    </location>
</feature>
<dbReference type="InterPro" id="IPR052189">
    <property type="entry name" value="L-asp_N-monooxygenase_NS-form"/>
</dbReference>
<reference evidence="3" key="1">
    <citation type="journal article" date="2019" name="Int. J. Syst. Evol. Microbiol.">
        <title>The Global Catalogue of Microorganisms (GCM) 10K type strain sequencing project: providing services to taxonomists for standard genome sequencing and annotation.</title>
        <authorList>
            <consortium name="The Broad Institute Genomics Platform"/>
            <consortium name="The Broad Institute Genome Sequencing Center for Infectious Disease"/>
            <person name="Wu L."/>
            <person name="Ma J."/>
        </authorList>
    </citation>
    <scope>NUCLEOTIDE SEQUENCE [LARGE SCALE GENOMIC DNA]</scope>
    <source>
        <strain evidence="3">SYNS20</strain>
    </source>
</reference>
<dbReference type="Proteomes" id="UP001596523">
    <property type="component" value="Unassembled WGS sequence"/>
</dbReference>
<sequence length="659" mass="71379">MFSPPHPPADPHEPGAPGTASVAVIGAGPRGLSVVERLCANAAVDGAVSRLTIHVIDPYPPGPGRVWRTDQPGELLMNTVAAQISIFADASVECAGPVVEGPSLYEWAKFSALMDTLTDYPAAIRAQVRALGPNSYPSRACYGHYLTWAFDRVRRTAPDHVRLVVHRASARRLRDRADGRQDVVLDDGSTLVAGAVVLAQGHLDAEPGAEVRALARHARHSGSVYVPPANPADVDLSRLRPGRPVALRGLGLNFFDYMALLTTGRGGSFTEDPDGHLVYRPSGREPRLIAGSRRGIPYHARGENQKGVAERHEPLFLTEGVIEELRGRARAGTEVNFKRDVWPLVSKEVEGAYYAAVLAGRQCPCAVRKFLRHYPRVARDAQAEAALLADFGLAAEDRWDWRRVTEPHERRHFDGVADYSAWLSGHLRQDARRAARGNVTDPLKAAIDVLRDLRNEIRLIVDHGGISGSSYRADLDQWYTPLNAFLSIGPPLRRVQEMAALIDAGVLCVVGPGMTADADGATGGFRIGSDLTGTQPLTADALIEARLPEPDIRTARDPLLCSLLDEGQCRAYRIADPHGQGYATGGLEVSGRPYHLVDARGRRHPARFAYGVPTEHVHWVTAAGVRPGVNSVILGDSDAIARSALHVQEARPQEVMEAG</sequence>
<name>A0ABW2JUF7_9ACTN</name>
<dbReference type="EMBL" id="JBHTCF010000020">
    <property type="protein sequence ID" value="MFC7309215.1"/>
    <property type="molecule type" value="Genomic_DNA"/>
</dbReference>
<dbReference type="InterPro" id="IPR036188">
    <property type="entry name" value="FAD/NAD-bd_sf"/>
</dbReference>
<evidence type="ECO:0000313" key="3">
    <source>
        <dbReference type="Proteomes" id="UP001596523"/>
    </source>
</evidence>
<organism evidence="2 3">
    <name type="scientific">Streptomyces monticola</name>
    <dbReference type="NCBI Taxonomy" id="2666263"/>
    <lineage>
        <taxon>Bacteria</taxon>
        <taxon>Bacillati</taxon>
        <taxon>Actinomycetota</taxon>
        <taxon>Actinomycetes</taxon>
        <taxon>Kitasatosporales</taxon>
        <taxon>Streptomycetaceae</taxon>
        <taxon>Streptomyces</taxon>
    </lineage>
</organism>
<dbReference type="SUPFAM" id="SSF51905">
    <property type="entry name" value="FAD/NAD(P)-binding domain"/>
    <property type="match status" value="1"/>
</dbReference>
<evidence type="ECO:0000313" key="2">
    <source>
        <dbReference type="EMBL" id="MFC7309215.1"/>
    </source>
</evidence>
<accession>A0ABW2JUF7</accession>
<proteinExistence type="predicted"/>
<evidence type="ECO:0000259" key="1">
    <source>
        <dbReference type="Pfam" id="PF13454"/>
    </source>
</evidence>
<protein>
    <submittedName>
        <fullName evidence="2">FAD/NAD(P)-binding protein</fullName>
    </submittedName>
</protein>
<keyword evidence="3" id="KW-1185">Reference proteome</keyword>
<dbReference type="PANTHER" id="PTHR40254:SF1">
    <property type="entry name" value="BLR0577 PROTEIN"/>
    <property type="match status" value="1"/>
</dbReference>
<dbReference type="PANTHER" id="PTHR40254">
    <property type="entry name" value="BLR0577 PROTEIN"/>
    <property type="match status" value="1"/>
</dbReference>
<dbReference type="InterPro" id="IPR038732">
    <property type="entry name" value="HpyO/CreE_NAD-binding"/>
</dbReference>
<gene>
    <name evidence="2" type="ORF">ACFQVC_34030</name>
</gene>
<dbReference type="Gene3D" id="3.50.50.60">
    <property type="entry name" value="FAD/NAD(P)-binding domain"/>
    <property type="match status" value="1"/>
</dbReference>
<comment type="caution">
    <text evidence="2">The sequence shown here is derived from an EMBL/GenBank/DDBJ whole genome shotgun (WGS) entry which is preliminary data.</text>
</comment>